<dbReference type="eggNOG" id="COG0697">
    <property type="taxonomic scope" value="Bacteria"/>
</dbReference>
<evidence type="ECO:0000256" key="1">
    <source>
        <dbReference type="SAM" id="Phobius"/>
    </source>
</evidence>
<sequence length="306" mass="33595">MKPTVMLALGLLIVGNIFSALYDVSIKWLPDEASAATFLFVRQVTSIFMLLPLWFAQGKPKASQIKLHLVRANIGAGGALLLIMALMSLPLATVSALFYTAPLMIVLMGALFLKERIGPISNISSVLGFIGILIILRPSEMNLSGILVLIAALTFAVNQLLLKKLSGSESPVVTLILYNLLSAPLVLILVSYQGLAGLSWTLVGIAVASNLFLLSYQWLSVLAYRRAKASEVAIAEYTGLVFCVFFGWLWFGEWLDGLSWLGAGFIVLPSLLLPWLFSGISKRQVMARMGQFYPNHRMTKRMKVER</sequence>
<dbReference type="PANTHER" id="PTHR22911">
    <property type="entry name" value="ACYL-MALONYL CONDENSING ENZYME-RELATED"/>
    <property type="match status" value="1"/>
</dbReference>
<dbReference type="HOGENOM" id="CLU_032828_0_0_6"/>
<dbReference type="Pfam" id="PF00892">
    <property type="entry name" value="EamA"/>
    <property type="match status" value="2"/>
</dbReference>
<gene>
    <name evidence="3" type="ordered locus">SVI_3994</name>
</gene>
<dbReference type="RefSeq" id="WP_013053256.1">
    <property type="nucleotide sequence ID" value="NC_014012.1"/>
</dbReference>
<keyword evidence="1" id="KW-0812">Transmembrane</keyword>
<feature type="transmembrane region" description="Helical" evidence="1">
    <location>
        <begin position="143"/>
        <end position="161"/>
    </location>
</feature>
<accession>D4ZDQ4</accession>
<evidence type="ECO:0000313" key="4">
    <source>
        <dbReference type="Proteomes" id="UP000002350"/>
    </source>
</evidence>
<proteinExistence type="predicted"/>
<reference evidence="4" key="1">
    <citation type="journal article" date="2010" name="Mol. Biosyst.">
        <title>Complete genome sequence and comparative analysis of Shewanella violacea, a psychrophilic and piezophilic bacterium from deep sea floor sediments.</title>
        <authorList>
            <person name="Aono E."/>
            <person name="Baba T."/>
            <person name="Ara T."/>
            <person name="Nishi T."/>
            <person name="Nakamichi T."/>
            <person name="Inamoto E."/>
            <person name="Toyonaga H."/>
            <person name="Hasegawa M."/>
            <person name="Takai Y."/>
            <person name="Okumura Y."/>
            <person name="Baba M."/>
            <person name="Tomita M."/>
            <person name="Kato C."/>
            <person name="Oshima T."/>
            <person name="Nakasone K."/>
            <person name="Mori H."/>
        </authorList>
    </citation>
    <scope>NUCLEOTIDE SEQUENCE [LARGE SCALE GENOMIC DNA]</scope>
    <source>
        <strain evidence="4">JCM 10179 / CIP 106290 / LMG 19151 / DSS12</strain>
    </source>
</reference>
<feature type="transmembrane region" description="Helical" evidence="1">
    <location>
        <begin position="231"/>
        <end position="251"/>
    </location>
</feature>
<name>D4ZDQ4_SHEVD</name>
<feature type="transmembrane region" description="Helical" evidence="1">
    <location>
        <begin position="68"/>
        <end position="90"/>
    </location>
</feature>
<dbReference type="EMBL" id="AP011177">
    <property type="protein sequence ID" value="BAJ03965.1"/>
    <property type="molecule type" value="Genomic_DNA"/>
</dbReference>
<dbReference type="InterPro" id="IPR037185">
    <property type="entry name" value="EmrE-like"/>
</dbReference>
<evidence type="ECO:0000313" key="3">
    <source>
        <dbReference type="EMBL" id="BAJ03965.1"/>
    </source>
</evidence>
<dbReference type="Proteomes" id="UP000002350">
    <property type="component" value="Chromosome"/>
</dbReference>
<organism evidence="3 4">
    <name type="scientific">Shewanella violacea (strain JCM 10179 / CIP 106290 / LMG 19151 / DSS12)</name>
    <dbReference type="NCBI Taxonomy" id="637905"/>
    <lineage>
        <taxon>Bacteria</taxon>
        <taxon>Pseudomonadati</taxon>
        <taxon>Pseudomonadota</taxon>
        <taxon>Gammaproteobacteria</taxon>
        <taxon>Alteromonadales</taxon>
        <taxon>Shewanellaceae</taxon>
        <taxon>Shewanella</taxon>
    </lineage>
</organism>
<feature type="transmembrane region" description="Helical" evidence="1">
    <location>
        <begin position="173"/>
        <end position="192"/>
    </location>
</feature>
<dbReference type="InterPro" id="IPR000620">
    <property type="entry name" value="EamA_dom"/>
</dbReference>
<feature type="domain" description="EamA" evidence="2">
    <location>
        <begin position="8"/>
        <end position="136"/>
    </location>
</feature>
<evidence type="ECO:0000259" key="2">
    <source>
        <dbReference type="Pfam" id="PF00892"/>
    </source>
</evidence>
<feature type="transmembrane region" description="Helical" evidence="1">
    <location>
        <begin position="198"/>
        <end position="219"/>
    </location>
</feature>
<dbReference type="AlphaFoldDB" id="D4ZDQ4"/>
<protein>
    <submittedName>
        <fullName evidence="3">Integral membrane domain protein</fullName>
    </submittedName>
</protein>
<feature type="transmembrane region" description="Helical" evidence="1">
    <location>
        <begin position="257"/>
        <end position="277"/>
    </location>
</feature>
<dbReference type="OrthoDB" id="148351at2"/>
<dbReference type="PANTHER" id="PTHR22911:SF103">
    <property type="entry name" value="BLR2811 PROTEIN"/>
    <property type="match status" value="1"/>
</dbReference>
<feature type="transmembrane region" description="Helical" evidence="1">
    <location>
        <begin position="35"/>
        <end position="56"/>
    </location>
</feature>
<dbReference type="STRING" id="637905.SVI_3994"/>
<keyword evidence="4" id="KW-1185">Reference proteome</keyword>
<dbReference type="GO" id="GO:0016020">
    <property type="term" value="C:membrane"/>
    <property type="evidence" value="ECO:0007669"/>
    <property type="project" value="InterPro"/>
</dbReference>
<dbReference type="SUPFAM" id="SSF103481">
    <property type="entry name" value="Multidrug resistance efflux transporter EmrE"/>
    <property type="match status" value="2"/>
</dbReference>
<keyword evidence="1" id="KW-0472">Membrane</keyword>
<keyword evidence="1" id="KW-1133">Transmembrane helix</keyword>
<feature type="transmembrane region" description="Helical" evidence="1">
    <location>
        <begin position="96"/>
        <end position="113"/>
    </location>
</feature>
<feature type="transmembrane region" description="Helical" evidence="1">
    <location>
        <begin position="120"/>
        <end position="137"/>
    </location>
</feature>
<dbReference type="KEGG" id="svo:SVI_3994"/>
<feature type="domain" description="EamA" evidence="2">
    <location>
        <begin position="146"/>
        <end position="271"/>
    </location>
</feature>